<feature type="compositionally biased region" description="Acidic residues" evidence="1">
    <location>
        <begin position="809"/>
        <end position="818"/>
    </location>
</feature>
<evidence type="ECO:0000313" key="3">
    <source>
        <dbReference type="RefSeq" id="XP_038820383.1"/>
    </source>
</evidence>
<evidence type="ECO:0000313" key="2">
    <source>
        <dbReference type="Proteomes" id="UP000808372"/>
    </source>
</evidence>
<organism evidence="2 3">
    <name type="scientific">Salvelinus namaycush</name>
    <name type="common">Lake trout</name>
    <name type="synonym">Salmo namaycush</name>
    <dbReference type="NCBI Taxonomy" id="8040"/>
    <lineage>
        <taxon>Eukaryota</taxon>
        <taxon>Metazoa</taxon>
        <taxon>Chordata</taxon>
        <taxon>Craniata</taxon>
        <taxon>Vertebrata</taxon>
        <taxon>Euteleostomi</taxon>
        <taxon>Actinopterygii</taxon>
        <taxon>Neopterygii</taxon>
        <taxon>Teleostei</taxon>
        <taxon>Protacanthopterygii</taxon>
        <taxon>Salmoniformes</taxon>
        <taxon>Salmonidae</taxon>
        <taxon>Salmoninae</taxon>
        <taxon>Salvelinus</taxon>
    </lineage>
</organism>
<proteinExistence type="predicted"/>
<feature type="region of interest" description="Disordered" evidence="1">
    <location>
        <begin position="14"/>
        <end position="144"/>
    </location>
</feature>
<feature type="compositionally biased region" description="Basic residues" evidence="1">
    <location>
        <begin position="945"/>
        <end position="955"/>
    </location>
</feature>
<feature type="compositionally biased region" description="Polar residues" evidence="1">
    <location>
        <begin position="119"/>
        <end position="131"/>
    </location>
</feature>
<dbReference type="GO" id="GO:0003677">
    <property type="term" value="F:DNA binding"/>
    <property type="evidence" value="ECO:0007669"/>
    <property type="project" value="InterPro"/>
</dbReference>
<dbReference type="SMART" id="SM00384">
    <property type="entry name" value="AT_hook"/>
    <property type="match status" value="35"/>
</dbReference>
<sequence length="1109" mass="120556">MALNQDEIIEGMEIKMEVEEEATNSEVQVDVAGSEEESDKALSNSNPPTPKRGRGRPPKKGSVSKSDKSLSNGNPVTPKRGRGRPPKKGSVSKSDKSLSNGNPVTPKRGRGRPPKIGSVSKSDNALSNCNPVTPKRGRPKGSVFMKTKMLKVIGLAAACLPRKPVDPSPKKRGRPSKVESIRKILTPDEEEELKKLESQLRPLGRPRIYPRKDSPVTEPRGRGRPRKTEAATKSPIYDGPPRKRGRPPGAANKVKRKAEQDKANSEPPVKRSFHAKEKSKEAGFPPVEESDQEDETGWVDQESEKWKVEYREDPKKPVTPSDPTSFLWASHITPKRGRPKGSVSKLLASHITPSPKGSVSKLLGSPITPKRGRPKGSVSKLLASHITPSPKGSVSKLVGSPITPKRGRPKGSVSKLLGSPITPKRGRPKGSVSKLLASPITPKRGRPKGSVSKLLGSPITPNRGRPKGSVSKLLGSPITPNRGRPKGSVSKLLGSPITPNRGRPKGSVSKLLGSPITPNRGRPKGSVSKLLGSPITPNRGRPKGSVSKLLGSPITPNRGRPKGSVSKLLASPITPNRGRPKGSVSKLGDSPITANRGRPKGSVSKLGDSPITANRGRPKGSVSKLGDSPITANRGRPKGSVSKLGDSPTTPKRGRPKGSVFTQLKMLKETGKQLRGRPREVVDLSLDKHGRPSIVQLKRGRPKKILTPDEEEELKKLESQLRPLGRPRIYPRKDSPVTEPRGRGRPRKTEAATKSPIYDGPPRKRGRPPGAANKVKRKAEQDKANSEPPVKRSFHTKEKSKEAGFPPVEESDQEDETGWVDQESEKWKVEYREDPKKPVTPSDPTSFLWASHITPKRGRPKGSVSKLLASHITPSPKGSVSKLLASPITPNRGRPKGSVSKLLANPITPNRGRPKGSVSKLGVSHITPKGGWPKGSVFTQPKMLKVMRKPLRGRPSKVESIRKILTPKEEEDRKKLESQPRRPLGRPRIYTRDDPPVTEPRGRGRPRKTEDATKPLIYDGPPRKRGRPPGAANKVKRKAEQDKANSEPPVKRSFHSKEKTEEAGFPPVEESDQEDETGRVDEENETGKNIEKSPRSQLPPVTVIALSVP</sequence>
<dbReference type="Proteomes" id="UP000808372">
    <property type="component" value="Chromosome 25"/>
</dbReference>
<feature type="region of interest" description="Disordered" evidence="1">
    <location>
        <begin position="157"/>
        <end position="1109"/>
    </location>
</feature>
<feature type="compositionally biased region" description="Basic and acidic residues" evidence="1">
    <location>
        <begin position="823"/>
        <end position="837"/>
    </location>
</feature>
<feature type="compositionally biased region" description="Basic and acidic residues" evidence="1">
    <location>
        <begin position="731"/>
        <end position="751"/>
    </location>
</feature>
<keyword evidence="2" id="KW-1185">Reference proteome</keyword>
<feature type="compositionally biased region" description="Basic and acidic residues" evidence="1">
    <location>
        <begin position="302"/>
        <end position="316"/>
    </location>
</feature>
<feature type="compositionally biased region" description="Basic and acidic residues" evidence="1">
    <location>
        <begin position="1076"/>
        <end position="1094"/>
    </location>
</feature>
<feature type="compositionally biased region" description="Acidic residues" evidence="1">
    <location>
        <begin position="288"/>
        <end position="297"/>
    </location>
</feature>
<dbReference type="GeneID" id="120020726"/>
<feature type="compositionally biased region" description="Basic and acidic residues" evidence="1">
    <location>
        <begin position="176"/>
        <end position="198"/>
    </location>
</feature>
<feature type="compositionally biased region" description="Basic and acidic residues" evidence="1">
    <location>
        <begin position="956"/>
        <end position="980"/>
    </location>
</feature>
<reference evidence="3" key="1">
    <citation type="submission" date="2025-08" db="UniProtKB">
        <authorList>
            <consortium name="RefSeq"/>
        </authorList>
    </citation>
    <scope>IDENTIFICATION</scope>
    <source>
        <tissue evidence="3">White muscle</tissue>
    </source>
</reference>
<dbReference type="InterPro" id="IPR017956">
    <property type="entry name" value="AT_hook_DNA-bd_motif"/>
</dbReference>
<feature type="compositionally biased region" description="Basic and acidic residues" evidence="1">
    <location>
        <begin position="210"/>
        <end position="230"/>
    </location>
</feature>
<gene>
    <name evidence="3" type="primary">LOC120020726</name>
</gene>
<evidence type="ECO:0000256" key="1">
    <source>
        <dbReference type="SAM" id="MobiDB-lite"/>
    </source>
</evidence>
<dbReference type="RefSeq" id="XP_038820383.1">
    <property type="nucleotide sequence ID" value="XM_038964455.1"/>
</dbReference>
<dbReference type="AlphaFoldDB" id="A0A8U0TLU2"/>
<protein>
    <submittedName>
        <fullName evidence="3">Serine/arginine repetitive matrix protein 2-like isoform X1</fullName>
    </submittedName>
</protein>
<accession>A0A8U0TLU2</accession>
<name>A0A8U0TLU2_SALNM</name>
<dbReference type="PRINTS" id="PR00929">
    <property type="entry name" value="ATHOOK"/>
</dbReference>
<dbReference type="KEGG" id="snh:120020726"/>
<feature type="compositionally biased region" description="Basic and acidic residues" evidence="1">
    <location>
        <begin position="666"/>
        <end position="690"/>
    </location>
</feature>